<dbReference type="GO" id="GO:0006508">
    <property type="term" value="P:proteolysis"/>
    <property type="evidence" value="ECO:0007669"/>
    <property type="project" value="UniProtKB-KW"/>
</dbReference>
<organism evidence="3 4">
    <name type="scientific">Leuconostoc litchii</name>
    <dbReference type="NCBI Taxonomy" id="1981069"/>
    <lineage>
        <taxon>Bacteria</taxon>
        <taxon>Bacillati</taxon>
        <taxon>Bacillota</taxon>
        <taxon>Bacilli</taxon>
        <taxon>Lactobacillales</taxon>
        <taxon>Lactobacillaceae</taxon>
        <taxon>Leuconostoc</taxon>
    </lineage>
</organism>
<dbReference type="PANTHER" id="PTHR36435:SF1">
    <property type="entry name" value="CAAX AMINO TERMINAL PROTEASE FAMILY PROTEIN"/>
    <property type="match status" value="1"/>
</dbReference>
<dbReference type="EMBL" id="SDGY01000005">
    <property type="protein sequence ID" value="TYC46398.1"/>
    <property type="molecule type" value="Genomic_DNA"/>
</dbReference>
<dbReference type="OrthoDB" id="8754470at2"/>
<gene>
    <name evidence="3" type="ORF">ESZ47_07125</name>
</gene>
<keyword evidence="3" id="KW-0378">Hydrolase</keyword>
<dbReference type="GO" id="GO:0080120">
    <property type="term" value="P:CAAX-box protein maturation"/>
    <property type="evidence" value="ECO:0007669"/>
    <property type="project" value="UniProtKB-ARBA"/>
</dbReference>
<dbReference type="InterPro" id="IPR003675">
    <property type="entry name" value="Rce1/LyrA-like_dom"/>
</dbReference>
<reference evidence="3 4" key="1">
    <citation type="submission" date="2019-01" db="EMBL/GenBank/DDBJ databases">
        <title>Leuconostoc litchii sp. nov., a novel lactic acid bacterium isolated from lychee.</title>
        <authorList>
            <person name="Wang L.-T."/>
        </authorList>
    </citation>
    <scope>NUCLEOTIDE SEQUENCE [LARGE SCALE GENOMIC DNA]</scope>
    <source>
        <strain evidence="3 4">MB7</strain>
    </source>
</reference>
<comment type="caution">
    <text evidence="3">The sequence shown here is derived from an EMBL/GenBank/DDBJ whole genome shotgun (WGS) entry which is preliminary data.</text>
</comment>
<keyword evidence="3" id="KW-0645">Protease</keyword>
<feature type="domain" description="CAAX prenyl protease 2/Lysostaphin resistance protein A-like" evidence="2">
    <location>
        <begin position="35"/>
        <end position="121"/>
    </location>
</feature>
<keyword evidence="4" id="KW-1185">Reference proteome</keyword>
<dbReference type="InterPro" id="IPR052710">
    <property type="entry name" value="CAAX_protease"/>
</dbReference>
<name>A0A6P2CKJ8_9LACO</name>
<evidence type="ECO:0000313" key="4">
    <source>
        <dbReference type="Proteomes" id="UP000442244"/>
    </source>
</evidence>
<protein>
    <submittedName>
        <fullName evidence="3">CPBP family intramembrane metalloprotease</fullName>
    </submittedName>
</protein>
<dbReference type="GO" id="GO:0004175">
    <property type="term" value="F:endopeptidase activity"/>
    <property type="evidence" value="ECO:0007669"/>
    <property type="project" value="UniProtKB-ARBA"/>
</dbReference>
<evidence type="ECO:0000256" key="1">
    <source>
        <dbReference type="ARBA" id="ARBA00009067"/>
    </source>
</evidence>
<sequence>MNWVLPAIFGQTEDIGLNQQIIENMFHQGGIVSLLFKFDMVITAPIIEEIFYRGILFEEAKSLGKVVQFVWPTLVFAAIHSPSTPNQWTVYLTGGVLLMVIRLITKKLQYTVMFHMGHNLMSVMGL</sequence>
<dbReference type="Pfam" id="PF02517">
    <property type="entry name" value="Rce1-like"/>
    <property type="match status" value="1"/>
</dbReference>
<proteinExistence type="inferred from homology"/>
<evidence type="ECO:0000259" key="2">
    <source>
        <dbReference type="Pfam" id="PF02517"/>
    </source>
</evidence>
<dbReference type="PANTHER" id="PTHR36435">
    <property type="entry name" value="SLR1288 PROTEIN"/>
    <property type="match status" value="1"/>
</dbReference>
<dbReference type="AlphaFoldDB" id="A0A6P2CKJ8"/>
<comment type="similarity">
    <text evidence="1">Belongs to the UPF0177 family.</text>
</comment>
<dbReference type="Proteomes" id="UP000442244">
    <property type="component" value="Unassembled WGS sequence"/>
</dbReference>
<keyword evidence="3" id="KW-0482">Metalloprotease</keyword>
<evidence type="ECO:0000313" key="3">
    <source>
        <dbReference type="EMBL" id="TYC46398.1"/>
    </source>
</evidence>
<dbReference type="GO" id="GO:0008237">
    <property type="term" value="F:metallopeptidase activity"/>
    <property type="evidence" value="ECO:0007669"/>
    <property type="project" value="UniProtKB-KW"/>
</dbReference>
<accession>A0A6P2CKJ8</accession>